<evidence type="ECO:0000256" key="1">
    <source>
        <dbReference type="SAM" id="SignalP"/>
    </source>
</evidence>
<feature type="chain" id="PRO_5002045428" evidence="1">
    <location>
        <begin position="19"/>
        <end position="76"/>
    </location>
</feature>
<organism evidence="2">
    <name type="scientific">Arundo donax</name>
    <name type="common">Giant reed</name>
    <name type="synonym">Donax arundinaceus</name>
    <dbReference type="NCBI Taxonomy" id="35708"/>
    <lineage>
        <taxon>Eukaryota</taxon>
        <taxon>Viridiplantae</taxon>
        <taxon>Streptophyta</taxon>
        <taxon>Embryophyta</taxon>
        <taxon>Tracheophyta</taxon>
        <taxon>Spermatophyta</taxon>
        <taxon>Magnoliopsida</taxon>
        <taxon>Liliopsida</taxon>
        <taxon>Poales</taxon>
        <taxon>Poaceae</taxon>
        <taxon>PACMAD clade</taxon>
        <taxon>Arundinoideae</taxon>
        <taxon>Arundineae</taxon>
        <taxon>Arundo</taxon>
    </lineage>
</organism>
<name>A0A0A9AI31_ARUDO</name>
<reference evidence="2" key="2">
    <citation type="journal article" date="2015" name="Data Brief">
        <title>Shoot transcriptome of the giant reed, Arundo donax.</title>
        <authorList>
            <person name="Barrero R.A."/>
            <person name="Guerrero F.D."/>
            <person name="Moolhuijzen P."/>
            <person name="Goolsby J.A."/>
            <person name="Tidwell J."/>
            <person name="Bellgard S.E."/>
            <person name="Bellgard M.I."/>
        </authorList>
    </citation>
    <scope>NUCLEOTIDE SEQUENCE</scope>
    <source>
        <tissue evidence="2">Shoot tissue taken approximately 20 cm above the soil surface</tissue>
    </source>
</reference>
<proteinExistence type="predicted"/>
<evidence type="ECO:0000313" key="2">
    <source>
        <dbReference type="EMBL" id="JAD51344.1"/>
    </source>
</evidence>
<feature type="signal peptide" evidence="1">
    <location>
        <begin position="1"/>
        <end position="18"/>
    </location>
</feature>
<sequence length="76" mass="7924">MWLCCTAAISAATAATRARRPDAALLPSWLANWTQLTPATTEAMGFEAVTTVACGSRLAAGIEDGVDRGLQMLMAP</sequence>
<protein>
    <submittedName>
        <fullName evidence="2">Uncharacterized protein</fullName>
    </submittedName>
</protein>
<dbReference type="EMBL" id="GBRH01246551">
    <property type="protein sequence ID" value="JAD51344.1"/>
    <property type="molecule type" value="Transcribed_RNA"/>
</dbReference>
<accession>A0A0A9AI31</accession>
<keyword evidence="1" id="KW-0732">Signal</keyword>
<reference evidence="2" key="1">
    <citation type="submission" date="2014-09" db="EMBL/GenBank/DDBJ databases">
        <authorList>
            <person name="Magalhaes I.L.F."/>
            <person name="Oliveira U."/>
            <person name="Santos F.R."/>
            <person name="Vidigal T.H.D.A."/>
            <person name="Brescovit A.D."/>
            <person name="Santos A.J."/>
        </authorList>
    </citation>
    <scope>NUCLEOTIDE SEQUENCE</scope>
    <source>
        <tissue evidence="2">Shoot tissue taken approximately 20 cm above the soil surface</tissue>
    </source>
</reference>
<dbReference type="AlphaFoldDB" id="A0A0A9AI31"/>